<keyword evidence="2" id="KW-0472">Membrane</keyword>
<feature type="compositionally biased region" description="Low complexity" evidence="1">
    <location>
        <begin position="198"/>
        <end position="213"/>
    </location>
</feature>
<evidence type="ECO:0000313" key="4">
    <source>
        <dbReference type="Proteomes" id="UP000681317"/>
    </source>
</evidence>
<reference evidence="3 4" key="1">
    <citation type="submission" date="2021-03" db="EMBL/GenBank/DDBJ databases">
        <title>Complete Genome Sequences of Two Lysobacter Strains Isolated from Sea Water (Lysobacter caseinilyticus) and Soil (Lysobacter helvus) in South Korea.</title>
        <authorList>
            <person name="Watanabe Y."/>
            <person name="Arakawa K."/>
        </authorList>
    </citation>
    <scope>NUCLEOTIDE SEQUENCE [LARGE SCALE GENOMIC DNA]</scope>
    <source>
        <strain evidence="3 4">KVB24</strain>
    </source>
</reference>
<gene>
    <name evidence="3" type="primary">tolA</name>
    <name evidence="3" type="ORF">LYSCAS_07360</name>
</gene>
<feature type="region of interest" description="Disordered" evidence="1">
    <location>
        <begin position="52"/>
        <end position="165"/>
    </location>
</feature>
<protein>
    <submittedName>
        <fullName evidence="3">Protein TolA</fullName>
    </submittedName>
</protein>
<dbReference type="Proteomes" id="UP000681317">
    <property type="component" value="Chromosome"/>
</dbReference>
<name>A0ABM7Q348_9GAMM</name>
<dbReference type="EMBL" id="AP024545">
    <property type="protein sequence ID" value="BCT91712.1"/>
    <property type="molecule type" value="Genomic_DNA"/>
</dbReference>
<dbReference type="RefSeq" id="WP_244858649.1">
    <property type="nucleotide sequence ID" value="NZ_AP024545.1"/>
</dbReference>
<dbReference type="SUPFAM" id="SSF74653">
    <property type="entry name" value="TolA/TonB C-terminal domain"/>
    <property type="match status" value="1"/>
</dbReference>
<feature type="compositionally biased region" description="Low complexity" evidence="1">
    <location>
        <begin position="99"/>
        <end position="108"/>
    </location>
</feature>
<evidence type="ECO:0000256" key="2">
    <source>
        <dbReference type="SAM" id="Phobius"/>
    </source>
</evidence>
<evidence type="ECO:0000313" key="3">
    <source>
        <dbReference type="EMBL" id="BCT91712.1"/>
    </source>
</evidence>
<sequence length="317" mass="35123">MKERSSDTTEAIIAAVALHAVLLLLMYFGLPWFKEPPVNPAGPPIEAELVDPNALSASMRRALASRPSQPTPQPAPPEETEAAPQEQPIPEKRPEDAPEPQQQTPQAPIVEPDTREQDAASAQAISPKPPAPKEQEEKRRQEQIDVTEQERQLEAERTRRLSQMERDRLAQLADVRKQREQNRREANLAEQKLRQLADARSAADSAAQSDAQASPPPGNNGPDNNLKAQYYAAIADAIRMNWNRPENIPAGQVCPIRIRQVPGGEVIDVEVLPSCPYDDQGKRSVEAAVLKAQPLPYAGFESVFSRDLSIRFRPNDD</sequence>
<keyword evidence="2" id="KW-0812">Transmembrane</keyword>
<accession>A0ABM7Q348</accession>
<proteinExistence type="predicted"/>
<feature type="compositionally biased region" description="Basic and acidic residues" evidence="1">
    <location>
        <begin position="131"/>
        <end position="165"/>
    </location>
</feature>
<dbReference type="Pfam" id="PF13103">
    <property type="entry name" value="TonB_2"/>
    <property type="match status" value="1"/>
</dbReference>
<feature type="region of interest" description="Disordered" evidence="1">
    <location>
        <begin position="194"/>
        <end position="226"/>
    </location>
</feature>
<dbReference type="Gene3D" id="3.30.1150.10">
    <property type="match status" value="1"/>
</dbReference>
<evidence type="ECO:0000256" key="1">
    <source>
        <dbReference type="SAM" id="MobiDB-lite"/>
    </source>
</evidence>
<keyword evidence="4" id="KW-1185">Reference proteome</keyword>
<keyword evidence="2" id="KW-1133">Transmembrane helix</keyword>
<feature type="transmembrane region" description="Helical" evidence="2">
    <location>
        <begin position="12"/>
        <end position="33"/>
    </location>
</feature>
<organism evidence="3 4">
    <name type="scientific">Noviluteimonas caseinilytica</name>
    <dbReference type="NCBI Taxonomy" id="2675101"/>
    <lineage>
        <taxon>Bacteria</taxon>
        <taxon>Pseudomonadati</taxon>
        <taxon>Pseudomonadota</taxon>
        <taxon>Gammaproteobacteria</taxon>
        <taxon>Lysobacterales</taxon>
        <taxon>Lysobacteraceae</taxon>
        <taxon>Noviluteimonas</taxon>
    </lineage>
</organism>
<feature type="compositionally biased region" description="Low complexity" evidence="1">
    <location>
        <begin position="54"/>
        <end position="68"/>
    </location>
</feature>